<dbReference type="AlphaFoldDB" id="A0A242CEJ0"/>
<feature type="transmembrane region" description="Helical" evidence="1">
    <location>
        <begin position="123"/>
        <end position="145"/>
    </location>
</feature>
<evidence type="ECO:0000256" key="1">
    <source>
        <dbReference type="SAM" id="Phobius"/>
    </source>
</evidence>
<organism evidence="4">
    <name type="scientific">Candidatus Enterococcus mansonii</name>
    <dbReference type="NCBI Taxonomy" id="1834181"/>
    <lineage>
        <taxon>Bacteria</taxon>
        <taxon>Bacillati</taxon>
        <taxon>Bacillota</taxon>
        <taxon>Bacilli</taxon>
        <taxon>Lactobacillales</taxon>
        <taxon>Enterococcaceae</taxon>
        <taxon>Enterococcus</taxon>
    </lineage>
</organism>
<dbReference type="InterPro" id="IPR032834">
    <property type="entry name" value="NatK-like_C"/>
</dbReference>
<proteinExistence type="predicted"/>
<feature type="transmembrane region" description="Helical" evidence="1">
    <location>
        <begin position="6"/>
        <end position="26"/>
    </location>
</feature>
<dbReference type="Pfam" id="PF14501">
    <property type="entry name" value="HATPase_c_5"/>
    <property type="match status" value="1"/>
</dbReference>
<accession>A0A242CEJ0</accession>
<dbReference type="SUPFAM" id="SSF55874">
    <property type="entry name" value="ATPase domain of HSP90 chaperone/DNA topoisomerase II/histidine kinase"/>
    <property type="match status" value="1"/>
</dbReference>
<reference evidence="3 5" key="2">
    <citation type="submission" date="2018-07" db="EMBL/GenBank/DDBJ databases">
        <title>The Genome Sequence of Enterococcus sp. DIV0659b.</title>
        <authorList>
            <consortium name="The Broad Institute Genomics Platform"/>
            <consortium name="The Broad Institute Genomic Center for Infectious Diseases"/>
            <person name="Earl A."/>
            <person name="Manson A."/>
            <person name="Schwartman J."/>
            <person name="Gilmore M."/>
            <person name="Abouelleil A."/>
            <person name="Cao P."/>
            <person name="Chapman S."/>
            <person name="Cusick C."/>
            <person name="Shea T."/>
            <person name="Young S."/>
            <person name="Neafsey D."/>
            <person name="Nusbaum C."/>
            <person name="Birren B."/>
        </authorList>
    </citation>
    <scope>NUCLEOTIDE SEQUENCE [LARGE SCALE GENOMIC DNA]</scope>
    <source>
        <strain evidence="3 5">4G2_DIV0659</strain>
    </source>
</reference>
<gene>
    <name evidence="4" type="ORF">A5880_001579</name>
    <name evidence="3" type="ORF">A5880_001660</name>
</gene>
<dbReference type="OrthoDB" id="1652078at2"/>
<feature type="transmembrane region" description="Helical" evidence="1">
    <location>
        <begin position="157"/>
        <end position="174"/>
    </location>
</feature>
<dbReference type="STRING" id="1834181.A5880_001579"/>
<protein>
    <recommendedName>
        <fullName evidence="2">Sensor histidine kinase NatK-like C-terminal domain-containing protein</fullName>
    </recommendedName>
</protein>
<feature type="transmembrane region" description="Helical" evidence="1">
    <location>
        <begin position="33"/>
        <end position="56"/>
    </location>
</feature>
<keyword evidence="1" id="KW-0812">Transmembrane</keyword>
<comment type="caution">
    <text evidence="4">The sequence shown here is derived from an EMBL/GenBank/DDBJ whole genome shotgun (WGS) entry which is preliminary data.</text>
</comment>
<dbReference type="EMBL" id="NGLE02000001">
    <property type="protein sequence ID" value="MEI5994102.1"/>
    <property type="molecule type" value="Genomic_DNA"/>
</dbReference>
<keyword evidence="1" id="KW-1133">Transmembrane helix</keyword>
<feature type="transmembrane region" description="Helical" evidence="1">
    <location>
        <begin position="96"/>
        <end position="117"/>
    </location>
</feature>
<feature type="domain" description="Sensor histidine kinase NatK-like C-terminal" evidence="2">
    <location>
        <begin position="347"/>
        <end position="451"/>
    </location>
</feature>
<keyword evidence="5" id="KW-1185">Reference proteome</keyword>
<feature type="transmembrane region" description="Helical" evidence="1">
    <location>
        <begin position="205"/>
        <end position="223"/>
    </location>
</feature>
<evidence type="ECO:0000313" key="3">
    <source>
        <dbReference type="EMBL" id="MEI5994102.1"/>
    </source>
</evidence>
<dbReference type="InterPro" id="IPR036890">
    <property type="entry name" value="HATPase_C_sf"/>
</dbReference>
<sequence>MLSFFLMGVDSFFSIALFIFPIYLFLNKKIKKVCILAGVSSFAFYILYANLLVPYFFSSGGIALSAISLYSIITLCFLAMWYLLENKRVDNWIESILIVHCEVIGSWLLVSKLVVFILQSYSLFIHVAIIILVSLFMLVSIFFNIKILNYFGKRKQQTLLICLLFFSLIGLYMYDIVLPHLVKPEIIIDGNIESTTKLSMLKSSLSLFILFVIIAVVIGGIILKDRLATRKIKEQQEREVQLENYICAMESMQTDIQKIHHDYKNLVIAIGGYLQNEDTDISGLRKYYKDILKLEKDTSLKTVHLSKLKKIKILELKGLLVAKIIQATQKSININMEVEDEISSLPMDNVDLTRIVGNLLDNAIEASLECQNPEIRIAFIVLDKYTLIIIENTTWLTTLTTKNFSEYGVSSKGKDRGIGLSNVFELLENYPLIELDTTLEQSKFRQTIIFPN</sequence>
<dbReference type="Proteomes" id="UP000195139">
    <property type="component" value="Unassembled WGS sequence"/>
</dbReference>
<evidence type="ECO:0000259" key="2">
    <source>
        <dbReference type="Pfam" id="PF14501"/>
    </source>
</evidence>
<name>A0A242CEJ0_9ENTE</name>
<dbReference type="Gene3D" id="3.30.565.10">
    <property type="entry name" value="Histidine kinase-like ATPase, C-terminal domain"/>
    <property type="match status" value="1"/>
</dbReference>
<dbReference type="PANTHER" id="PTHR40448">
    <property type="entry name" value="TWO-COMPONENT SENSOR HISTIDINE KINASE"/>
    <property type="match status" value="1"/>
</dbReference>
<evidence type="ECO:0000313" key="5">
    <source>
        <dbReference type="Proteomes" id="UP000195139"/>
    </source>
</evidence>
<dbReference type="GO" id="GO:0042802">
    <property type="term" value="F:identical protein binding"/>
    <property type="evidence" value="ECO:0007669"/>
    <property type="project" value="TreeGrafter"/>
</dbReference>
<evidence type="ECO:0000313" key="4">
    <source>
        <dbReference type="EMBL" id="OTO08579.1"/>
    </source>
</evidence>
<keyword evidence="1" id="KW-0472">Membrane</keyword>
<dbReference type="RefSeq" id="WP_086330515.1">
    <property type="nucleotide sequence ID" value="NZ_NGLE02000001.1"/>
</dbReference>
<dbReference type="EMBL" id="NGLE01000002">
    <property type="protein sequence ID" value="OTO08579.1"/>
    <property type="molecule type" value="Genomic_DNA"/>
</dbReference>
<reference evidence="4" key="1">
    <citation type="submission" date="2017-05" db="EMBL/GenBank/DDBJ databases">
        <title>The Genome Sequence of Enterococcus sp. 4G2_DIV0659.</title>
        <authorList>
            <consortium name="The Broad Institute Genomics Platform"/>
            <consortium name="The Broad Institute Genomic Center for Infectious Diseases"/>
            <person name="Earl A."/>
            <person name="Manson A."/>
            <person name="Schwartman J."/>
            <person name="Gilmore M."/>
            <person name="Abouelleil A."/>
            <person name="Cao P."/>
            <person name="Chapman S."/>
            <person name="Cusick C."/>
            <person name="Shea T."/>
            <person name="Young S."/>
            <person name="Neafsey D."/>
            <person name="Nusbaum C."/>
            <person name="Birren B."/>
        </authorList>
    </citation>
    <scope>NUCLEOTIDE SEQUENCE [LARGE SCALE GENOMIC DNA]</scope>
    <source>
        <strain evidence="4">4G2_DIV0659</strain>
    </source>
</reference>
<dbReference type="PANTHER" id="PTHR40448:SF1">
    <property type="entry name" value="TWO-COMPONENT SENSOR HISTIDINE KINASE"/>
    <property type="match status" value="1"/>
</dbReference>
<feature type="transmembrane region" description="Helical" evidence="1">
    <location>
        <begin position="62"/>
        <end position="84"/>
    </location>
</feature>